<dbReference type="InterPro" id="IPR001437">
    <property type="entry name" value="Tscrpt_elong_fac_GreA/B_C"/>
</dbReference>
<evidence type="ECO:0000256" key="9">
    <source>
        <dbReference type="RuleBase" id="RU000556"/>
    </source>
</evidence>
<feature type="domain" description="Transcription elongation factor GreA/GreB N-terminal" evidence="11">
    <location>
        <begin position="10"/>
        <end position="79"/>
    </location>
</feature>
<dbReference type="NCBIfam" id="NF001263">
    <property type="entry name" value="PRK00226.1-4"/>
    <property type="match status" value="1"/>
</dbReference>
<dbReference type="Gene3D" id="1.10.287.180">
    <property type="entry name" value="Transcription elongation factor, GreA/GreB, N-terminal domain"/>
    <property type="match status" value="1"/>
</dbReference>
<dbReference type="Gene3D" id="3.10.50.30">
    <property type="entry name" value="Transcription elongation factor, GreA/GreB, C-terminal domain"/>
    <property type="match status" value="1"/>
</dbReference>
<dbReference type="FunFam" id="3.10.50.30:FF:000001">
    <property type="entry name" value="Transcription elongation factor GreA"/>
    <property type="match status" value="1"/>
</dbReference>
<dbReference type="GO" id="GO:0070063">
    <property type="term" value="F:RNA polymerase binding"/>
    <property type="evidence" value="ECO:0007669"/>
    <property type="project" value="InterPro"/>
</dbReference>
<dbReference type="PIRSF" id="PIRSF006092">
    <property type="entry name" value="GreA_GreB"/>
    <property type="match status" value="1"/>
</dbReference>
<gene>
    <name evidence="8" type="primary">greA</name>
    <name evidence="12" type="ORF">FC08_GL000148</name>
</gene>
<dbReference type="GO" id="GO:0006354">
    <property type="term" value="P:DNA-templated transcription elongation"/>
    <property type="evidence" value="ECO:0007669"/>
    <property type="project" value="TreeGrafter"/>
</dbReference>
<protein>
    <recommendedName>
        <fullName evidence="2 8">Transcription elongation factor GreA</fullName>
    </recommendedName>
    <alternativeName>
        <fullName evidence="7 8">Transcript cleavage factor GreA</fullName>
    </alternativeName>
</protein>
<dbReference type="PANTHER" id="PTHR30437:SF4">
    <property type="entry name" value="TRANSCRIPTION ELONGATION FACTOR GREA"/>
    <property type="match status" value="1"/>
</dbReference>
<dbReference type="FunFam" id="1.10.287.180:FF:000001">
    <property type="entry name" value="Transcription elongation factor GreA"/>
    <property type="match status" value="1"/>
</dbReference>
<evidence type="ECO:0000313" key="12">
    <source>
        <dbReference type="EMBL" id="KRK93004.1"/>
    </source>
</evidence>
<evidence type="ECO:0000256" key="5">
    <source>
        <dbReference type="ARBA" id="ARBA00023163"/>
    </source>
</evidence>
<dbReference type="InterPro" id="IPR036953">
    <property type="entry name" value="GreA/GreB_C_sf"/>
</dbReference>
<evidence type="ECO:0000256" key="8">
    <source>
        <dbReference type="HAMAP-Rule" id="MF_00105"/>
    </source>
</evidence>
<keyword evidence="4 8" id="KW-0238">DNA-binding</keyword>
<dbReference type="AlphaFoldDB" id="A0AAJ0LFE3"/>
<reference evidence="12 13" key="1">
    <citation type="journal article" date="2015" name="Genome Announc.">
        <title>Expanding the biotechnology potential of lactobacilli through comparative genomics of 213 strains and associated genera.</title>
        <authorList>
            <person name="Sun Z."/>
            <person name="Harris H.M."/>
            <person name="McCann A."/>
            <person name="Guo C."/>
            <person name="Argimon S."/>
            <person name="Zhang W."/>
            <person name="Yang X."/>
            <person name="Jeffery I.B."/>
            <person name="Cooney J.C."/>
            <person name="Kagawa T.F."/>
            <person name="Liu W."/>
            <person name="Song Y."/>
            <person name="Salvetti E."/>
            <person name="Wrobel A."/>
            <person name="Rasinkangas P."/>
            <person name="Parkhill J."/>
            <person name="Rea M.C."/>
            <person name="O'Sullivan O."/>
            <person name="Ritari J."/>
            <person name="Douillard F.P."/>
            <person name="Paul Ross R."/>
            <person name="Yang R."/>
            <person name="Briner A.E."/>
            <person name="Felis G.E."/>
            <person name="de Vos W.M."/>
            <person name="Barrangou R."/>
            <person name="Klaenhammer T.R."/>
            <person name="Caufield P.W."/>
            <person name="Cui Y."/>
            <person name="Zhang H."/>
            <person name="O'Toole P.W."/>
        </authorList>
    </citation>
    <scope>NUCLEOTIDE SEQUENCE [LARGE SCALE GENOMIC DNA]</scope>
    <source>
        <strain evidence="12 13">DSM 20019</strain>
    </source>
</reference>
<evidence type="ECO:0000256" key="6">
    <source>
        <dbReference type="ARBA" id="ARBA00024916"/>
    </source>
</evidence>
<evidence type="ECO:0000256" key="2">
    <source>
        <dbReference type="ARBA" id="ARBA00013729"/>
    </source>
</evidence>
<keyword evidence="5 8" id="KW-0804">Transcription</keyword>
<evidence type="ECO:0000256" key="1">
    <source>
        <dbReference type="ARBA" id="ARBA00008213"/>
    </source>
</evidence>
<dbReference type="InterPro" id="IPR006359">
    <property type="entry name" value="Tscrpt_elong_fac_GreA"/>
</dbReference>
<dbReference type="SUPFAM" id="SSF46557">
    <property type="entry name" value="GreA transcript cleavage protein, N-terminal domain"/>
    <property type="match status" value="1"/>
</dbReference>
<organism evidence="12 13">
    <name type="scientific">Latilactobacillus curvatus JCM 1096 = DSM 20019</name>
    <dbReference type="NCBI Taxonomy" id="1293592"/>
    <lineage>
        <taxon>Bacteria</taxon>
        <taxon>Bacillati</taxon>
        <taxon>Bacillota</taxon>
        <taxon>Bacilli</taxon>
        <taxon>Lactobacillales</taxon>
        <taxon>Lactobacillaceae</taxon>
        <taxon>Latilactobacillus</taxon>
    </lineage>
</organism>
<evidence type="ECO:0000256" key="4">
    <source>
        <dbReference type="ARBA" id="ARBA00023125"/>
    </source>
</evidence>
<dbReference type="InterPro" id="IPR028624">
    <property type="entry name" value="Tscrpt_elong_fac_GreA/B"/>
</dbReference>
<dbReference type="Pfam" id="PF01272">
    <property type="entry name" value="GreA_GreB"/>
    <property type="match status" value="1"/>
</dbReference>
<keyword evidence="3 8" id="KW-0805">Transcription regulation</keyword>
<comment type="function">
    <text evidence="6 8 9">Necessary for efficient RNA polymerase transcription elongation past template-encoded arresting sites. The arresting sites in DNA have the property of trapping a certain fraction of elongating RNA polymerases that pass through, resulting in locked ternary complexes. Cleavage of the nascent transcript by cleavage factors such as GreA or GreB allows the resumption of elongation from the new 3'terminus. GreA releases sequences of 2 to 3 nucleotides.</text>
</comment>
<dbReference type="NCBIfam" id="NF001261">
    <property type="entry name" value="PRK00226.1-2"/>
    <property type="match status" value="1"/>
</dbReference>
<comment type="caution">
    <text evidence="12">The sequence shown here is derived from an EMBL/GenBank/DDBJ whole genome shotgun (WGS) entry which is preliminary data.</text>
</comment>
<name>A0AAJ0LFE3_LATCU</name>
<dbReference type="HAMAP" id="MF_00105">
    <property type="entry name" value="GreA_GreB"/>
    <property type="match status" value="1"/>
</dbReference>
<dbReference type="GO" id="GO:0003677">
    <property type="term" value="F:DNA binding"/>
    <property type="evidence" value="ECO:0007669"/>
    <property type="project" value="UniProtKB-UniRule"/>
</dbReference>
<sequence>MDKMVQKTYPMTAEGKEKLAEELETLKMVKRPEVIDRIKIARSFGDLSENSEYESAKDEQSSLETRIAEVENMLRFAEVIDVDSIAADEIAVGKTVSFTDDEDGEEETYQIVGAAESDPFSGKISNDSPIAQALLGKHVGDKVAVQTPGGDMHVTITEVK</sequence>
<dbReference type="GO" id="GO:0032784">
    <property type="term" value="P:regulation of DNA-templated transcription elongation"/>
    <property type="evidence" value="ECO:0007669"/>
    <property type="project" value="UniProtKB-UniRule"/>
</dbReference>
<dbReference type="InterPro" id="IPR018151">
    <property type="entry name" value="TF_GreA/GreB_CS"/>
</dbReference>
<dbReference type="PROSITE" id="PS00829">
    <property type="entry name" value="GREAB_1"/>
    <property type="match status" value="1"/>
</dbReference>
<evidence type="ECO:0000313" key="13">
    <source>
        <dbReference type="Proteomes" id="UP000050828"/>
    </source>
</evidence>
<evidence type="ECO:0000256" key="3">
    <source>
        <dbReference type="ARBA" id="ARBA00023015"/>
    </source>
</evidence>
<dbReference type="NCBIfam" id="TIGR01462">
    <property type="entry name" value="greA"/>
    <property type="match status" value="1"/>
</dbReference>
<keyword evidence="12" id="KW-0648">Protein biosynthesis</keyword>
<keyword evidence="12" id="KW-0251">Elongation factor</keyword>
<dbReference type="InterPro" id="IPR022691">
    <property type="entry name" value="Tscrpt_elong_fac_GreA/B_N"/>
</dbReference>
<dbReference type="EMBL" id="AZDL01000011">
    <property type="protein sequence ID" value="KRK93004.1"/>
    <property type="molecule type" value="Genomic_DNA"/>
</dbReference>
<feature type="domain" description="Transcription elongation factor GreA/GreB C-terminal" evidence="10">
    <location>
        <begin position="87"/>
        <end position="160"/>
    </location>
</feature>
<comment type="similarity">
    <text evidence="1 8 9">Belongs to the GreA/GreB family.</text>
</comment>
<evidence type="ECO:0000256" key="7">
    <source>
        <dbReference type="ARBA" id="ARBA00030776"/>
    </source>
</evidence>
<evidence type="ECO:0000259" key="11">
    <source>
        <dbReference type="Pfam" id="PF03449"/>
    </source>
</evidence>
<proteinExistence type="inferred from homology"/>
<accession>A0AAJ0LFE3</accession>
<dbReference type="PANTHER" id="PTHR30437">
    <property type="entry name" value="TRANSCRIPTION ELONGATION FACTOR GREA"/>
    <property type="match status" value="1"/>
</dbReference>
<dbReference type="Proteomes" id="UP000050828">
    <property type="component" value="Unassembled WGS sequence"/>
</dbReference>
<dbReference type="Pfam" id="PF03449">
    <property type="entry name" value="GreA_GreB_N"/>
    <property type="match status" value="1"/>
</dbReference>
<evidence type="ECO:0000259" key="10">
    <source>
        <dbReference type="Pfam" id="PF01272"/>
    </source>
</evidence>
<dbReference type="PROSITE" id="PS00830">
    <property type="entry name" value="GREAB_2"/>
    <property type="match status" value="1"/>
</dbReference>
<dbReference type="InterPro" id="IPR036805">
    <property type="entry name" value="Tscrpt_elong_fac_GreA/B_N_sf"/>
</dbReference>
<dbReference type="GO" id="GO:0003746">
    <property type="term" value="F:translation elongation factor activity"/>
    <property type="evidence" value="ECO:0007669"/>
    <property type="project" value="UniProtKB-KW"/>
</dbReference>
<dbReference type="InterPro" id="IPR023459">
    <property type="entry name" value="Tscrpt_elong_fac_GreA/B_fam"/>
</dbReference>
<dbReference type="SUPFAM" id="SSF54534">
    <property type="entry name" value="FKBP-like"/>
    <property type="match status" value="1"/>
</dbReference>